<evidence type="ECO:0000313" key="2">
    <source>
        <dbReference type="EMBL" id="GHA00924.1"/>
    </source>
</evidence>
<keyword evidence="1" id="KW-1133">Transmembrane helix</keyword>
<name>A0A918RKV3_9SPHN</name>
<protein>
    <recommendedName>
        <fullName evidence="4">PepSY domain-containing protein</fullName>
    </recommendedName>
</protein>
<reference evidence="2" key="2">
    <citation type="submission" date="2020-09" db="EMBL/GenBank/DDBJ databases">
        <authorList>
            <person name="Sun Q."/>
            <person name="Kim S."/>
        </authorList>
    </citation>
    <scope>NUCLEOTIDE SEQUENCE</scope>
    <source>
        <strain evidence="2">KCTC 32422</strain>
    </source>
</reference>
<sequence>MRKWHRWLSVAFGVVLLWIAITGALSQVVPMYLDATLPKAAPAAQADGKPAFVCPPDYMCRPKPKEGDPRAWIGTLHHLHSGESFGPVGVVIATLAGFSMIFFSFSGLWLYISMWRNRKERNLKPGWFWR</sequence>
<dbReference type="PANTHER" id="PTHR34219">
    <property type="entry name" value="IRON-REGULATED INNER MEMBRANE PROTEIN-RELATED"/>
    <property type="match status" value="1"/>
</dbReference>
<evidence type="ECO:0000313" key="3">
    <source>
        <dbReference type="Proteomes" id="UP000634139"/>
    </source>
</evidence>
<evidence type="ECO:0008006" key="4">
    <source>
        <dbReference type="Google" id="ProtNLM"/>
    </source>
</evidence>
<dbReference type="RefSeq" id="WP_189541474.1">
    <property type="nucleotide sequence ID" value="NZ_BMZD01000005.1"/>
</dbReference>
<dbReference type="InterPro" id="IPR005625">
    <property type="entry name" value="PepSY-ass_TM"/>
</dbReference>
<gene>
    <name evidence="2" type="ORF">GCM10011617_21980</name>
</gene>
<accession>A0A918RKV3</accession>
<evidence type="ECO:0000256" key="1">
    <source>
        <dbReference type="SAM" id="Phobius"/>
    </source>
</evidence>
<dbReference type="AlphaFoldDB" id="A0A918RKV3"/>
<keyword evidence="1" id="KW-0472">Membrane</keyword>
<keyword evidence="1" id="KW-0812">Transmembrane</keyword>
<feature type="transmembrane region" description="Helical" evidence="1">
    <location>
        <begin position="88"/>
        <end position="112"/>
    </location>
</feature>
<keyword evidence="3" id="KW-1185">Reference proteome</keyword>
<reference evidence="2" key="1">
    <citation type="journal article" date="2014" name="Int. J. Syst. Evol. Microbiol.">
        <title>Complete genome sequence of Corynebacterium casei LMG S-19264T (=DSM 44701T), isolated from a smear-ripened cheese.</title>
        <authorList>
            <consortium name="US DOE Joint Genome Institute (JGI-PGF)"/>
            <person name="Walter F."/>
            <person name="Albersmeier A."/>
            <person name="Kalinowski J."/>
            <person name="Ruckert C."/>
        </authorList>
    </citation>
    <scope>NUCLEOTIDE SEQUENCE</scope>
    <source>
        <strain evidence="2">KCTC 32422</strain>
    </source>
</reference>
<comment type="caution">
    <text evidence="2">The sequence shown here is derived from an EMBL/GenBank/DDBJ whole genome shotgun (WGS) entry which is preliminary data.</text>
</comment>
<proteinExistence type="predicted"/>
<dbReference type="PANTHER" id="PTHR34219:SF3">
    <property type="entry name" value="BLL7967 PROTEIN"/>
    <property type="match status" value="1"/>
</dbReference>
<organism evidence="2 3">
    <name type="scientific">Novosphingobium arvoryzae</name>
    <dbReference type="NCBI Taxonomy" id="1256514"/>
    <lineage>
        <taxon>Bacteria</taxon>
        <taxon>Pseudomonadati</taxon>
        <taxon>Pseudomonadota</taxon>
        <taxon>Alphaproteobacteria</taxon>
        <taxon>Sphingomonadales</taxon>
        <taxon>Sphingomonadaceae</taxon>
        <taxon>Novosphingobium</taxon>
    </lineage>
</organism>
<dbReference type="EMBL" id="BMZD01000005">
    <property type="protein sequence ID" value="GHA00924.1"/>
    <property type="molecule type" value="Genomic_DNA"/>
</dbReference>
<dbReference type="Proteomes" id="UP000634139">
    <property type="component" value="Unassembled WGS sequence"/>
</dbReference>